<accession>A0A0F7L577</accession>
<name>A0A0F7L577_9VIRU</name>
<organism evidence="1">
    <name type="scientific">uncultured marine virus</name>
    <dbReference type="NCBI Taxonomy" id="186617"/>
    <lineage>
        <taxon>Viruses</taxon>
        <taxon>environmental samples</taxon>
    </lineage>
</organism>
<proteinExistence type="predicted"/>
<evidence type="ECO:0000313" key="1">
    <source>
        <dbReference type="EMBL" id="AKH46682.1"/>
    </source>
</evidence>
<reference evidence="1" key="2">
    <citation type="submission" date="2015-03" db="EMBL/GenBank/DDBJ databases">
        <authorList>
            <person name="Chow C.-E.T."/>
            <person name="Winget D.M."/>
            <person name="White R.A.III."/>
            <person name="Hallam S.J."/>
            <person name="Suttle C.A."/>
        </authorList>
    </citation>
    <scope>NUCLEOTIDE SEQUENCE</scope>
    <source>
        <strain evidence="1">Anoxic2_1</strain>
    </source>
</reference>
<sequence length="78" mass="8687">MRTASLPQWALSPSTIPALEEEEALAIAASFLSLSRRGLVASHAPSERSYIEQLLCQIVTKRKNRRKGSRRLRLNALA</sequence>
<reference evidence="1" key="1">
    <citation type="journal article" date="2015" name="Front. Microbiol.">
        <title>Combining genomic sequencing methods to explore viral diversity and reveal potential virus-host interactions.</title>
        <authorList>
            <person name="Chow C.E."/>
            <person name="Winget D.M."/>
            <person name="White R.A.III."/>
            <person name="Hallam S.J."/>
            <person name="Suttle C.A."/>
        </authorList>
    </citation>
    <scope>NUCLEOTIDE SEQUENCE</scope>
    <source>
        <strain evidence="1">Anoxic2_1</strain>
    </source>
</reference>
<protein>
    <submittedName>
        <fullName evidence="1">Uncharacterized protein</fullName>
    </submittedName>
</protein>
<dbReference type="EMBL" id="KR029585">
    <property type="protein sequence ID" value="AKH46682.1"/>
    <property type="molecule type" value="Genomic_DNA"/>
</dbReference>